<dbReference type="PANTHER" id="PTHR22642:SF2">
    <property type="entry name" value="PROTEIN LONG AFTER FAR-RED 3"/>
    <property type="match status" value="1"/>
</dbReference>
<feature type="domain" description="Amidohydrolase 3" evidence="2">
    <location>
        <begin position="57"/>
        <end position="548"/>
    </location>
</feature>
<dbReference type="Gene3D" id="3.10.310.70">
    <property type="match status" value="1"/>
</dbReference>
<reference evidence="4" key="1">
    <citation type="submission" date="2018-07" db="EMBL/GenBank/DDBJ databases">
        <authorList>
            <person name="Zhao J."/>
        </authorList>
    </citation>
    <scope>NUCLEOTIDE SEQUENCE [LARGE SCALE GENOMIC DNA]</scope>
    <source>
        <strain evidence="4">GSSD-12</strain>
    </source>
</reference>
<dbReference type="KEGG" id="spad:DVK44_03055"/>
<sequence>MTSHTAPGDSHRTVLLRGGEVHSPADPFATAMVVERGHIAWVGSEGAADSFAEGVDEVMDLEGALVTPAFTDAHVHTTATGLALTGLDLSAARSLPEALALVRAHREARPAAGDGVLLGHGWDADSWPERRPPTRAELDDAAGGRPLYLPRVDVHSAVVTTALLDLVPGVTALPGYRPDAPLTDAAHHAVRAAAHRAVSPEQRTEAQRAARRRAASLGIGTLHECAGPDISDEDDFTALLALAKAEPGPRIHGYWAEHISDEKGALRVRGLGAMGAAGDLFVDGSLGSHTAALCAPYADRADTAADRTGTLHLDAAAIEAHVVACTEAGLQAGFHAIGDAATAAVTAGVRAAAERLGIARIRAARHRVEHAELLTPATLAAFADLGLTASVQPAFDAAWGGPDGMYARRLGAGRAAALNPYAALLRAGVPLAFGSDAPVTPLDPWGTVRAAAFHRTPEHRISVRAAFTAHTRGGWRAIGRDDAGTLVPGAPADYAVWRTEELVVQAPDDRVARWSTDPRSGTPGLPDLTPGRPLPEALRTVVAGQTVFVGPNE</sequence>
<dbReference type="InterPro" id="IPR032466">
    <property type="entry name" value="Metal_Hydrolase"/>
</dbReference>
<dbReference type="InterPro" id="IPR011059">
    <property type="entry name" value="Metal-dep_hydrolase_composite"/>
</dbReference>
<keyword evidence="4" id="KW-1185">Reference proteome</keyword>
<dbReference type="EMBL" id="CP031194">
    <property type="protein sequence ID" value="AXG76827.1"/>
    <property type="molecule type" value="Genomic_DNA"/>
</dbReference>
<dbReference type="Proteomes" id="UP000253868">
    <property type="component" value="Chromosome"/>
</dbReference>
<name>A0A345HJF3_9ACTN</name>
<feature type="region of interest" description="Disordered" evidence="1">
    <location>
        <begin position="509"/>
        <end position="534"/>
    </location>
</feature>
<accession>A0A345HJF3</accession>
<dbReference type="RefSeq" id="WP_114658203.1">
    <property type="nucleotide sequence ID" value="NZ_CP031194.1"/>
</dbReference>
<evidence type="ECO:0000313" key="4">
    <source>
        <dbReference type="Proteomes" id="UP000253868"/>
    </source>
</evidence>
<dbReference type="Gene3D" id="2.30.40.10">
    <property type="entry name" value="Urease, subunit C, domain 1"/>
    <property type="match status" value="1"/>
</dbReference>
<dbReference type="Pfam" id="PF07969">
    <property type="entry name" value="Amidohydro_3"/>
    <property type="match status" value="1"/>
</dbReference>
<gene>
    <name evidence="3" type="ORF">DVK44_03055</name>
</gene>
<dbReference type="SUPFAM" id="SSF51338">
    <property type="entry name" value="Composite domain of metallo-dependent hydrolases"/>
    <property type="match status" value="1"/>
</dbReference>
<evidence type="ECO:0000256" key="1">
    <source>
        <dbReference type="SAM" id="MobiDB-lite"/>
    </source>
</evidence>
<keyword evidence="3" id="KW-0378">Hydrolase</keyword>
<dbReference type="AlphaFoldDB" id="A0A345HJF3"/>
<dbReference type="GO" id="GO:0016810">
    <property type="term" value="F:hydrolase activity, acting on carbon-nitrogen (but not peptide) bonds"/>
    <property type="evidence" value="ECO:0007669"/>
    <property type="project" value="InterPro"/>
</dbReference>
<proteinExistence type="predicted"/>
<dbReference type="Gene3D" id="3.20.20.140">
    <property type="entry name" value="Metal-dependent hydrolases"/>
    <property type="match status" value="1"/>
</dbReference>
<protein>
    <submittedName>
        <fullName evidence="3">Amidohydrolase</fullName>
    </submittedName>
</protein>
<evidence type="ECO:0000259" key="2">
    <source>
        <dbReference type="Pfam" id="PF07969"/>
    </source>
</evidence>
<evidence type="ECO:0000313" key="3">
    <source>
        <dbReference type="EMBL" id="AXG76827.1"/>
    </source>
</evidence>
<organism evidence="3 4">
    <name type="scientific">Streptomyces paludis</name>
    <dbReference type="NCBI Taxonomy" id="2282738"/>
    <lineage>
        <taxon>Bacteria</taxon>
        <taxon>Bacillati</taxon>
        <taxon>Actinomycetota</taxon>
        <taxon>Actinomycetes</taxon>
        <taxon>Kitasatosporales</taxon>
        <taxon>Streptomycetaceae</taxon>
        <taxon>Streptomyces</taxon>
    </lineage>
</organism>
<dbReference type="SUPFAM" id="SSF51556">
    <property type="entry name" value="Metallo-dependent hydrolases"/>
    <property type="match status" value="1"/>
</dbReference>
<dbReference type="OrthoDB" id="3238066at2"/>
<dbReference type="PANTHER" id="PTHR22642">
    <property type="entry name" value="IMIDAZOLONEPROPIONASE"/>
    <property type="match status" value="1"/>
</dbReference>
<dbReference type="InterPro" id="IPR013108">
    <property type="entry name" value="Amidohydro_3"/>
</dbReference>